<dbReference type="InterPro" id="IPR006685">
    <property type="entry name" value="MscS_channel_2nd"/>
</dbReference>
<comment type="caution">
    <text evidence="8">The sequence shown here is derived from an EMBL/GenBank/DDBJ whole genome shotgun (WGS) entry which is preliminary data.</text>
</comment>
<reference evidence="8 9" key="1">
    <citation type="submission" date="2021-11" db="EMBL/GenBank/DDBJ databases">
        <title>Genomic of Niabella pedocola.</title>
        <authorList>
            <person name="Wu T."/>
        </authorList>
    </citation>
    <scope>NUCLEOTIDE SEQUENCE [LARGE SCALE GENOMIC DNA]</scope>
    <source>
        <strain evidence="8 9">JCM 31011</strain>
    </source>
</reference>
<comment type="subcellular location">
    <subcellularLocation>
        <location evidence="1">Membrane</location>
        <topology evidence="1">Multi-pass membrane protein</topology>
    </subcellularLocation>
</comment>
<comment type="similarity">
    <text evidence="2">Belongs to the MscS (TC 1.A.23) family.</text>
</comment>
<evidence type="ECO:0000256" key="4">
    <source>
        <dbReference type="ARBA" id="ARBA00022989"/>
    </source>
</evidence>
<feature type="domain" description="Mechanosensitive ion channel MscS" evidence="7">
    <location>
        <begin position="194"/>
        <end position="259"/>
    </location>
</feature>
<keyword evidence="4 6" id="KW-1133">Transmembrane helix</keyword>
<dbReference type="InterPro" id="IPR045042">
    <property type="entry name" value="YnaI-like"/>
</dbReference>
<dbReference type="Gene3D" id="2.30.30.60">
    <property type="match status" value="1"/>
</dbReference>
<dbReference type="RefSeq" id="WP_231005241.1">
    <property type="nucleotide sequence ID" value="NZ_JAJNEC010000005.1"/>
</dbReference>
<organism evidence="8 9">
    <name type="scientific">Niabella pedocola</name>
    <dbReference type="NCBI Taxonomy" id="1752077"/>
    <lineage>
        <taxon>Bacteria</taxon>
        <taxon>Pseudomonadati</taxon>
        <taxon>Bacteroidota</taxon>
        <taxon>Chitinophagia</taxon>
        <taxon>Chitinophagales</taxon>
        <taxon>Chitinophagaceae</taxon>
        <taxon>Niabella</taxon>
    </lineage>
</organism>
<dbReference type="InterPro" id="IPR010920">
    <property type="entry name" value="LSM_dom_sf"/>
</dbReference>
<dbReference type="Gene3D" id="1.10.287.1260">
    <property type="match status" value="1"/>
</dbReference>
<dbReference type="InterPro" id="IPR023408">
    <property type="entry name" value="MscS_beta-dom_sf"/>
</dbReference>
<evidence type="ECO:0000259" key="7">
    <source>
        <dbReference type="Pfam" id="PF00924"/>
    </source>
</evidence>
<keyword evidence="5 6" id="KW-0472">Membrane</keyword>
<feature type="transmembrane region" description="Helical" evidence="6">
    <location>
        <begin position="107"/>
        <end position="132"/>
    </location>
</feature>
<dbReference type="PANTHER" id="PTHR43634:SF2">
    <property type="entry name" value="LOW CONDUCTANCE MECHANOSENSITIVE CHANNEL YNAI"/>
    <property type="match status" value="1"/>
</dbReference>
<dbReference type="PANTHER" id="PTHR43634">
    <property type="entry name" value="OW CONDUCTANCE MECHANOSENSITIVE CHANNEL"/>
    <property type="match status" value="1"/>
</dbReference>
<evidence type="ECO:0000256" key="3">
    <source>
        <dbReference type="ARBA" id="ARBA00022692"/>
    </source>
</evidence>
<keyword evidence="9" id="KW-1185">Reference proteome</keyword>
<evidence type="ECO:0000256" key="2">
    <source>
        <dbReference type="ARBA" id="ARBA00008017"/>
    </source>
</evidence>
<dbReference type="EMBL" id="JAJNEC010000005">
    <property type="protein sequence ID" value="MCD2423984.1"/>
    <property type="molecule type" value="Genomic_DNA"/>
</dbReference>
<name>A0ABS8PSC6_9BACT</name>
<feature type="transmembrane region" description="Helical" evidence="6">
    <location>
        <begin position="144"/>
        <end position="165"/>
    </location>
</feature>
<dbReference type="SUPFAM" id="SSF50182">
    <property type="entry name" value="Sm-like ribonucleoproteins"/>
    <property type="match status" value="1"/>
</dbReference>
<evidence type="ECO:0000313" key="9">
    <source>
        <dbReference type="Proteomes" id="UP001199816"/>
    </source>
</evidence>
<accession>A0ABS8PSC6</accession>
<dbReference type="SUPFAM" id="SSF82861">
    <property type="entry name" value="Mechanosensitive channel protein MscS (YggB), transmembrane region"/>
    <property type="match status" value="1"/>
</dbReference>
<evidence type="ECO:0000256" key="1">
    <source>
        <dbReference type="ARBA" id="ARBA00004141"/>
    </source>
</evidence>
<feature type="transmembrane region" description="Helical" evidence="6">
    <location>
        <begin position="61"/>
        <end position="79"/>
    </location>
</feature>
<dbReference type="InterPro" id="IPR011014">
    <property type="entry name" value="MscS_channel_TM-2"/>
</dbReference>
<evidence type="ECO:0000256" key="5">
    <source>
        <dbReference type="ARBA" id="ARBA00023136"/>
    </source>
</evidence>
<proteinExistence type="inferred from homology"/>
<dbReference type="Pfam" id="PF00924">
    <property type="entry name" value="MS_channel_2nd"/>
    <property type="match status" value="1"/>
</dbReference>
<evidence type="ECO:0000313" key="8">
    <source>
        <dbReference type="EMBL" id="MCD2423984.1"/>
    </source>
</evidence>
<gene>
    <name evidence="8" type="ORF">LQ567_14495</name>
</gene>
<evidence type="ECO:0000256" key="6">
    <source>
        <dbReference type="SAM" id="Phobius"/>
    </source>
</evidence>
<dbReference type="Proteomes" id="UP001199816">
    <property type="component" value="Unassembled WGS sequence"/>
</dbReference>
<keyword evidence="3 6" id="KW-0812">Transmembrane</keyword>
<feature type="transmembrane region" description="Helical" evidence="6">
    <location>
        <begin position="16"/>
        <end position="40"/>
    </location>
</feature>
<protein>
    <submittedName>
        <fullName evidence="8">Mechanosensitive ion channel family protein</fullName>
    </submittedName>
</protein>
<sequence>MNEFLNQVYFNNSIRSYIAVGSTILLVLLFKKYIAHYLALAIFKILKIRWKNIDFPTFRALAAKPLGLFFAVLITVSALDKLTLPSELEFTLYKITFRELLRMTGTFFIIFTFFQFIIKMIDFVMLMVQGVYIKEQAGQGTHQLVFFFKDLIKVVVAVIGLLFILKYTFNYDIKGLLTGLSIVGAAIALALKESLENLIASFIIFFDKPFATGDSVKLNSVSGVVEKIGLRSTRIRSDDKSYITVPNKQMVDSILDNQSNRVQRRAELKLEVSSSTSAGAIEQLLSGIRGILSGTGVLASSAFVTSITANAILINCEYFTGANAREFNVIRERNTLKVLALLEELHIATAQSVSDIKIIRDEPSDPDLNEHIQVQK</sequence>